<feature type="compositionally biased region" description="Polar residues" evidence="6">
    <location>
        <begin position="1"/>
        <end position="10"/>
    </location>
</feature>
<feature type="transmembrane region" description="Helical" evidence="7">
    <location>
        <begin position="40"/>
        <end position="60"/>
    </location>
</feature>
<evidence type="ECO:0000259" key="8">
    <source>
        <dbReference type="Pfam" id="PF06271"/>
    </source>
</evidence>
<feature type="region of interest" description="Disordered" evidence="6">
    <location>
        <begin position="1"/>
        <end position="20"/>
    </location>
</feature>
<proteinExistence type="predicted"/>
<evidence type="ECO:0000256" key="7">
    <source>
        <dbReference type="SAM" id="Phobius"/>
    </source>
</evidence>
<protein>
    <submittedName>
        <fullName evidence="9">Putative RDD family membrane protein YckC</fullName>
    </submittedName>
</protein>
<evidence type="ECO:0000256" key="1">
    <source>
        <dbReference type="ARBA" id="ARBA00004651"/>
    </source>
</evidence>
<evidence type="ECO:0000256" key="6">
    <source>
        <dbReference type="SAM" id="MobiDB-lite"/>
    </source>
</evidence>
<name>A0A853DDY6_9MICO</name>
<feature type="transmembrane region" description="Helical" evidence="7">
    <location>
        <begin position="72"/>
        <end position="95"/>
    </location>
</feature>
<dbReference type="PANTHER" id="PTHR36115">
    <property type="entry name" value="PROLINE-RICH ANTIGEN HOMOLOG-RELATED"/>
    <property type="match status" value="1"/>
</dbReference>
<reference evidence="9 10" key="1">
    <citation type="submission" date="2020-07" db="EMBL/GenBank/DDBJ databases">
        <title>Sequencing the genomes of 1000 actinobacteria strains.</title>
        <authorList>
            <person name="Klenk H.-P."/>
        </authorList>
    </citation>
    <scope>NUCLEOTIDE SEQUENCE [LARGE SCALE GENOMIC DNA]</scope>
    <source>
        <strain evidence="9 10">DSM 29531</strain>
    </source>
</reference>
<evidence type="ECO:0000256" key="2">
    <source>
        <dbReference type="ARBA" id="ARBA00022475"/>
    </source>
</evidence>
<comment type="subcellular location">
    <subcellularLocation>
        <location evidence="1">Cell membrane</location>
        <topology evidence="1">Multi-pass membrane protein</topology>
    </subcellularLocation>
</comment>
<sequence length="149" mass="15455">MASPQSSPSTEPAADTGWPGKRFGCAESGVTSVARLGPRVLALIIDWALCSVIAAGLLGYRWGGSGSSGFAPLLVFAVENILLVGVVGSTIGHWIVGVRVTRLDGAVAGPVAAIIRAVLLCVVIPALIFDTDQRGLHDKLARTILVRTR</sequence>
<dbReference type="Proteomes" id="UP000571817">
    <property type="component" value="Unassembled WGS sequence"/>
</dbReference>
<feature type="domain" description="RDD" evidence="8">
    <location>
        <begin position="33"/>
        <end position="141"/>
    </location>
</feature>
<keyword evidence="2" id="KW-1003">Cell membrane</keyword>
<dbReference type="InterPro" id="IPR010432">
    <property type="entry name" value="RDD"/>
</dbReference>
<keyword evidence="3 7" id="KW-0812">Transmembrane</keyword>
<evidence type="ECO:0000313" key="10">
    <source>
        <dbReference type="Proteomes" id="UP000571817"/>
    </source>
</evidence>
<dbReference type="InterPro" id="IPR016795">
    <property type="entry name" value="UCP021697"/>
</dbReference>
<evidence type="ECO:0000256" key="4">
    <source>
        <dbReference type="ARBA" id="ARBA00022989"/>
    </source>
</evidence>
<dbReference type="InterPro" id="IPR051791">
    <property type="entry name" value="Pra-immunoreactive"/>
</dbReference>
<evidence type="ECO:0000256" key="3">
    <source>
        <dbReference type="ARBA" id="ARBA00022692"/>
    </source>
</evidence>
<accession>A0A853DDY6</accession>
<dbReference type="GO" id="GO:0005886">
    <property type="term" value="C:plasma membrane"/>
    <property type="evidence" value="ECO:0007669"/>
    <property type="project" value="UniProtKB-SubCell"/>
</dbReference>
<gene>
    <name evidence="9" type="ORF">HNR15_002051</name>
</gene>
<dbReference type="PANTHER" id="PTHR36115:SF6">
    <property type="entry name" value="PROLINE-RICH ANTIGEN HOMOLOG"/>
    <property type="match status" value="1"/>
</dbReference>
<comment type="caution">
    <text evidence="9">The sequence shown here is derived from an EMBL/GenBank/DDBJ whole genome shotgun (WGS) entry which is preliminary data.</text>
</comment>
<keyword evidence="4 7" id="KW-1133">Transmembrane helix</keyword>
<keyword evidence="10" id="KW-1185">Reference proteome</keyword>
<dbReference type="EMBL" id="JACCFW010000001">
    <property type="protein sequence ID" value="NYJ75088.1"/>
    <property type="molecule type" value="Genomic_DNA"/>
</dbReference>
<dbReference type="Pfam" id="PF06271">
    <property type="entry name" value="RDD"/>
    <property type="match status" value="1"/>
</dbReference>
<evidence type="ECO:0000313" key="9">
    <source>
        <dbReference type="EMBL" id="NYJ75088.1"/>
    </source>
</evidence>
<feature type="transmembrane region" description="Helical" evidence="7">
    <location>
        <begin position="107"/>
        <end position="129"/>
    </location>
</feature>
<evidence type="ECO:0000256" key="5">
    <source>
        <dbReference type="ARBA" id="ARBA00023136"/>
    </source>
</evidence>
<keyword evidence="5 7" id="KW-0472">Membrane</keyword>
<dbReference type="RefSeq" id="WP_343048506.1">
    <property type="nucleotide sequence ID" value="NZ_JACCFW010000001.1"/>
</dbReference>
<dbReference type="PIRSF" id="PIRSF021697">
    <property type="entry name" value="UCP021697"/>
    <property type="match status" value="1"/>
</dbReference>
<organism evidence="9 10">
    <name type="scientific">Allobranchiibius huperziae</name>
    <dbReference type="NCBI Taxonomy" id="1874116"/>
    <lineage>
        <taxon>Bacteria</taxon>
        <taxon>Bacillati</taxon>
        <taxon>Actinomycetota</taxon>
        <taxon>Actinomycetes</taxon>
        <taxon>Micrococcales</taxon>
        <taxon>Dermacoccaceae</taxon>
        <taxon>Allobranchiibius</taxon>
    </lineage>
</organism>
<dbReference type="AlphaFoldDB" id="A0A853DDY6"/>